<evidence type="ECO:0000256" key="4">
    <source>
        <dbReference type="SAM" id="SignalP"/>
    </source>
</evidence>
<dbReference type="CDD" id="cd01960">
    <property type="entry name" value="nsLTP1"/>
    <property type="match status" value="1"/>
</dbReference>
<sequence>MKMSRTATFLAGLLSIVILIITRCEALASVPCSTVIEEVAPCTSFLQESTKKPSQACCSGVKKVSGEGVTKKDRADICQCLKEGLALVGNYDPNLIPQLPKACGLSVKLPPIDKKTDCSK</sequence>
<comment type="function">
    <text evidence="3">Plant non-specific lipid-transfer proteins transfer phospholipids as well as galactolipids across membranes. May play a role in wax or cutin deposition in the cell walls of expanding epidermal cells and certain secretory tissues.</text>
</comment>
<dbReference type="InterPro" id="IPR000528">
    <property type="entry name" value="Plant_nsLTP"/>
</dbReference>
<comment type="similarity">
    <text evidence="1 3">Belongs to the plant LTP family.</text>
</comment>
<protein>
    <recommendedName>
        <fullName evidence="3">Non-specific lipid-transfer protein</fullName>
    </recommendedName>
</protein>
<dbReference type="SUPFAM" id="SSF47699">
    <property type="entry name" value="Bifunctional inhibitor/lipid-transfer protein/seed storage 2S albumin"/>
    <property type="match status" value="1"/>
</dbReference>
<evidence type="ECO:0000256" key="2">
    <source>
        <dbReference type="ARBA" id="ARBA00023157"/>
    </source>
</evidence>
<evidence type="ECO:0000256" key="1">
    <source>
        <dbReference type="ARBA" id="ARBA00009748"/>
    </source>
</evidence>
<proteinExistence type="inferred from homology"/>
<dbReference type="Proteomes" id="UP000075243">
    <property type="component" value="Chromosome 3"/>
</dbReference>
<dbReference type="OMA" id="ICECLVN"/>
<evidence type="ECO:0000256" key="3">
    <source>
        <dbReference type="RuleBase" id="RU000628"/>
    </source>
</evidence>
<dbReference type="SMART" id="SM00499">
    <property type="entry name" value="AAI"/>
    <property type="match status" value="1"/>
</dbReference>
<evidence type="ECO:0000313" key="7">
    <source>
        <dbReference type="Proteomes" id="UP000075243"/>
    </source>
</evidence>
<dbReference type="InterPro" id="IPR036312">
    <property type="entry name" value="Bifun_inhib/LTP/seed_sf"/>
</dbReference>
<organism evidence="6 7">
    <name type="scientific">Cajanus cajan</name>
    <name type="common">Pigeon pea</name>
    <name type="synonym">Cajanus indicus</name>
    <dbReference type="NCBI Taxonomy" id="3821"/>
    <lineage>
        <taxon>Eukaryota</taxon>
        <taxon>Viridiplantae</taxon>
        <taxon>Streptophyta</taxon>
        <taxon>Embryophyta</taxon>
        <taxon>Tracheophyta</taxon>
        <taxon>Spermatophyta</taxon>
        <taxon>Magnoliopsida</taxon>
        <taxon>eudicotyledons</taxon>
        <taxon>Gunneridae</taxon>
        <taxon>Pentapetalae</taxon>
        <taxon>rosids</taxon>
        <taxon>fabids</taxon>
        <taxon>Fabales</taxon>
        <taxon>Fabaceae</taxon>
        <taxon>Papilionoideae</taxon>
        <taxon>50 kb inversion clade</taxon>
        <taxon>NPAAA clade</taxon>
        <taxon>indigoferoid/millettioid clade</taxon>
        <taxon>Phaseoleae</taxon>
        <taxon>Cajanus</taxon>
    </lineage>
</organism>
<feature type="chain" id="PRO_5007589364" description="Non-specific lipid-transfer protein" evidence="4">
    <location>
        <begin position="27"/>
        <end position="120"/>
    </location>
</feature>
<dbReference type="GO" id="GO:0006869">
    <property type="term" value="P:lipid transport"/>
    <property type="evidence" value="ECO:0007669"/>
    <property type="project" value="InterPro"/>
</dbReference>
<keyword evidence="7" id="KW-1185">Reference proteome</keyword>
<evidence type="ECO:0000313" key="6">
    <source>
        <dbReference type="EMBL" id="KYP71930.1"/>
    </source>
</evidence>
<dbReference type="STRING" id="3821.A0A151TY04"/>
<feature type="signal peptide" evidence="4">
    <location>
        <begin position="1"/>
        <end position="26"/>
    </location>
</feature>
<dbReference type="Gramene" id="C.cajan_10892.t">
    <property type="protein sequence ID" value="C.cajan_10892.t.cds1"/>
    <property type="gene ID" value="C.cajan_10892"/>
</dbReference>
<keyword evidence="3" id="KW-0446">Lipid-binding</keyword>
<dbReference type="EMBL" id="CM003605">
    <property type="protein sequence ID" value="KYP71930.1"/>
    <property type="molecule type" value="Genomic_DNA"/>
</dbReference>
<reference evidence="6 7" key="1">
    <citation type="journal article" date="2012" name="Nat. Biotechnol.">
        <title>Draft genome sequence of pigeonpea (Cajanus cajan), an orphan legume crop of resource-poor farmers.</title>
        <authorList>
            <person name="Varshney R.K."/>
            <person name="Chen W."/>
            <person name="Li Y."/>
            <person name="Bharti A.K."/>
            <person name="Saxena R.K."/>
            <person name="Schlueter J.A."/>
            <person name="Donoghue M.T."/>
            <person name="Azam S."/>
            <person name="Fan G."/>
            <person name="Whaley A.M."/>
            <person name="Farmer A.D."/>
            <person name="Sheridan J."/>
            <person name="Iwata A."/>
            <person name="Tuteja R."/>
            <person name="Penmetsa R.V."/>
            <person name="Wu W."/>
            <person name="Upadhyaya H.D."/>
            <person name="Yang S.P."/>
            <person name="Shah T."/>
            <person name="Saxena K.B."/>
            <person name="Michael T."/>
            <person name="McCombie W.R."/>
            <person name="Yang B."/>
            <person name="Zhang G."/>
            <person name="Yang H."/>
            <person name="Wang J."/>
            <person name="Spillane C."/>
            <person name="Cook D.R."/>
            <person name="May G.D."/>
            <person name="Xu X."/>
            <person name="Jackson S.A."/>
        </authorList>
    </citation>
    <scope>NUCLEOTIDE SEQUENCE [LARGE SCALE GENOMIC DNA]</scope>
    <source>
        <strain evidence="7">cv. Asha</strain>
    </source>
</reference>
<dbReference type="PRINTS" id="PR00382">
    <property type="entry name" value="LIPIDTRNSFER"/>
</dbReference>
<keyword evidence="2" id="KW-1015">Disulfide bond</keyword>
<dbReference type="InterPro" id="IPR016140">
    <property type="entry name" value="Bifunc_inhib/LTP/seed_store"/>
</dbReference>
<evidence type="ECO:0000259" key="5">
    <source>
        <dbReference type="SMART" id="SM00499"/>
    </source>
</evidence>
<dbReference type="Pfam" id="PF00234">
    <property type="entry name" value="Tryp_alpha_amyl"/>
    <property type="match status" value="1"/>
</dbReference>
<dbReference type="AlphaFoldDB" id="A0A151TY04"/>
<keyword evidence="3" id="KW-0813">Transport</keyword>
<name>A0A151TY04_CAJCA</name>
<gene>
    <name evidence="6" type="ORF">KK1_011210</name>
</gene>
<dbReference type="GO" id="GO:0008289">
    <property type="term" value="F:lipid binding"/>
    <property type="evidence" value="ECO:0007669"/>
    <property type="project" value="UniProtKB-KW"/>
</dbReference>
<dbReference type="PANTHER" id="PTHR33076">
    <property type="entry name" value="NON-SPECIFIC LIPID-TRANSFER PROTEIN 2-RELATED"/>
    <property type="match status" value="1"/>
</dbReference>
<keyword evidence="4" id="KW-0732">Signal</keyword>
<feature type="domain" description="Bifunctional inhibitor/plant lipid transfer protein/seed storage helical" evidence="5">
    <location>
        <begin position="32"/>
        <end position="118"/>
    </location>
</feature>
<dbReference type="Gene3D" id="1.10.110.10">
    <property type="entry name" value="Plant lipid-transfer and hydrophobic proteins"/>
    <property type="match status" value="1"/>
</dbReference>
<accession>A0A151TY04</accession>